<protein>
    <recommendedName>
        <fullName evidence="3">Beta-lactamase</fullName>
    </recommendedName>
</protein>
<reference evidence="1 2" key="1">
    <citation type="journal article" date="2019" name="Int. J. Syst. Evol. Microbiol.">
        <title>The Global Catalogue of Microorganisms (GCM) 10K type strain sequencing project: providing services to taxonomists for standard genome sequencing and annotation.</title>
        <authorList>
            <consortium name="The Broad Institute Genomics Platform"/>
            <consortium name="The Broad Institute Genome Sequencing Center for Infectious Disease"/>
            <person name="Wu L."/>
            <person name="Ma J."/>
        </authorList>
    </citation>
    <scope>NUCLEOTIDE SEQUENCE [LARGE SCALE GENOMIC DNA]</scope>
    <source>
        <strain evidence="1 2">JCM 3380</strain>
    </source>
</reference>
<proteinExistence type="predicted"/>
<gene>
    <name evidence="1" type="ORF">GCM10010492_55060</name>
</gene>
<evidence type="ECO:0000313" key="1">
    <source>
        <dbReference type="EMBL" id="GAA0248237.1"/>
    </source>
</evidence>
<evidence type="ECO:0008006" key="3">
    <source>
        <dbReference type="Google" id="ProtNLM"/>
    </source>
</evidence>
<dbReference type="PANTHER" id="PTHR35333:SF3">
    <property type="entry name" value="BETA-LACTAMASE-TYPE TRANSPEPTIDASE FOLD CONTAINING PROTEIN"/>
    <property type="match status" value="1"/>
</dbReference>
<dbReference type="Gene3D" id="3.40.710.10">
    <property type="entry name" value="DD-peptidase/beta-lactamase superfamily"/>
    <property type="match status" value="1"/>
</dbReference>
<name>A0ABN0UET7_9PSEU</name>
<accession>A0ABN0UET7</accession>
<dbReference type="InterPro" id="IPR012338">
    <property type="entry name" value="Beta-lactam/transpept-like"/>
</dbReference>
<evidence type="ECO:0000313" key="2">
    <source>
        <dbReference type="Proteomes" id="UP001500416"/>
    </source>
</evidence>
<comment type="caution">
    <text evidence="1">The sequence shown here is derived from an EMBL/GenBank/DDBJ whole genome shotgun (WGS) entry which is preliminary data.</text>
</comment>
<dbReference type="InterPro" id="IPR000871">
    <property type="entry name" value="Beta-lactam_class-A"/>
</dbReference>
<dbReference type="SUPFAM" id="SSF56601">
    <property type="entry name" value="beta-lactamase/transpeptidase-like"/>
    <property type="match status" value="1"/>
</dbReference>
<dbReference type="Proteomes" id="UP001500416">
    <property type="component" value="Unassembled WGS sequence"/>
</dbReference>
<organism evidence="1 2">
    <name type="scientific">Saccharothrix mutabilis subsp. mutabilis</name>
    <dbReference type="NCBI Taxonomy" id="66855"/>
    <lineage>
        <taxon>Bacteria</taxon>
        <taxon>Bacillati</taxon>
        <taxon>Actinomycetota</taxon>
        <taxon>Actinomycetes</taxon>
        <taxon>Pseudonocardiales</taxon>
        <taxon>Pseudonocardiaceae</taxon>
        <taxon>Saccharothrix</taxon>
    </lineage>
</organism>
<dbReference type="PANTHER" id="PTHR35333">
    <property type="entry name" value="BETA-LACTAMASE"/>
    <property type="match status" value="1"/>
</dbReference>
<sequence length="293" mass="30230">MGVGAVTVMAMVVVAGPGEQREGPAAPVAIVTEVPVVTTTPTTTPTTTQPTTTTTTAVAATEPPVVEPPAQAPPTVDLAGVAPGVRRGVAVFDRHAGAEVFAERPEEAFPAASVIKLLIALDALERGAAPPDVVAEMLSTSDDGIANRLWRQAIPRTWAARIGLDGLVPPPDPNMWGDTLMTARDVVAVYRHVLDSPQADVVLPALANATPRGADGVDQTFGIPAGLDGHRWAVKQGWACCYSGQRALNTTGVVDDRFLVAVLTEQPASTGFAAAAKEVTVLAAALDPLFESA</sequence>
<keyword evidence="2" id="KW-1185">Reference proteome</keyword>
<dbReference type="EMBL" id="BAAABU010000016">
    <property type="protein sequence ID" value="GAA0248237.1"/>
    <property type="molecule type" value="Genomic_DNA"/>
</dbReference>